<organism evidence="2 3">
    <name type="scientific">Melghirimyces profundicolus</name>
    <dbReference type="NCBI Taxonomy" id="1242148"/>
    <lineage>
        <taxon>Bacteria</taxon>
        <taxon>Bacillati</taxon>
        <taxon>Bacillota</taxon>
        <taxon>Bacilli</taxon>
        <taxon>Bacillales</taxon>
        <taxon>Thermoactinomycetaceae</taxon>
        <taxon>Melghirimyces</taxon>
    </lineage>
</organism>
<evidence type="ECO:0000313" key="2">
    <source>
        <dbReference type="EMBL" id="PTX65067.1"/>
    </source>
</evidence>
<dbReference type="Pfam" id="PF09963">
    <property type="entry name" value="DUF2197"/>
    <property type="match status" value="1"/>
</dbReference>
<evidence type="ECO:0000313" key="3">
    <source>
        <dbReference type="Proteomes" id="UP000244240"/>
    </source>
</evidence>
<protein>
    <submittedName>
        <fullName evidence="2">Uncharacterized protein YlaI</fullName>
    </submittedName>
</protein>
<dbReference type="AlphaFoldDB" id="A0A2T6C9S6"/>
<gene>
    <name evidence="2" type="ORF">C8P63_101295</name>
</gene>
<sequence>MKAVCVLCDRSFLPNSYQAKKLRKHPHRIFLCPTCHQRIAEQTLARKEGDIGSSHRKRGGDFPDR</sequence>
<name>A0A2T6C9S6_9BACL</name>
<dbReference type="RefSeq" id="WP_108021541.1">
    <property type="nucleotide sequence ID" value="NZ_QBKR01000001.1"/>
</dbReference>
<dbReference type="OrthoDB" id="2989868at2"/>
<dbReference type="EMBL" id="QBKR01000001">
    <property type="protein sequence ID" value="PTX65067.1"/>
    <property type="molecule type" value="Genomic_DNA"/>
</dbReference>
<dbReference type="InterPro" id="IPR019241">
    <property type="entry name" value="DUF2197"/>
</dbReference>
<proteinExistence type="predicted"/>
<keyword evidence="3" id="KW-1185">Reference proteome</keyword>
<evidence type="ECO:0000256" key="1">
    <source>
        <dbReference type="SAM" id="MobiDB-lite"/>
    </source>
</evidence>
<feature type="region of interest" description="Disordered" evidence="1">
    <location>
        <begin position="46"/>
        <end position="65"/>
    </location>
</feature>
<reference evidence="2 3" key="1">
    <citation type="submission" date="2018-04" db="EMBL/GenBank/DDBJ databases">
        <title>Genomic Encyclopedia of Archaeal and Bacterial Type Strains, Phase II (KMG-II): from individual species to whole genera.</title>
        <authorList>
            <person name="Goeker M."/>
        </authorList>
    </citation>
    <scope>NUCLEOTIDE SEQUENCE [LARGE SCALE GENOMIC DNA]</scope>
    <source>
        <strain evidence="2 3">DSM 45787</strain>
    </source>
</reference>
<accession>A0A2T6C9S6</accession>
<comment type="caution">
    <text evidence="2">The sequence shown here is derived from an EMBL/GenBank/DDBJ whole genome shotgun (WGS) entry which is preliminary data.</text>
</comment>
<dbReference type="Proteomes" id="UP000244240">
    <property type="component" value="Unassembled WGS sequence"/>
</dbReference>